<evidence type="ECO:0000259" key="2">
    <source>
        <dbReference type="PROSITE" id="PS51740"/>
    </source>
</evidence>
<keyword evidence="4" id="KW-1185">Reference proteome</keyword>
<dbReference type="InterPro" id="IPR007159">
    <property type="entry name" value="SpoVT-AbrB_dom"/>
</dbReference>
<dbReference type="EMBL" id="SLVV01000018">
    <property type="protein sequence ID" value="TCN18920.1"/>
    <property type="molecule type" value="Genomic_DNA"/>
</dbReference>
<dbReference type="Proteomes" id="UP000295689">
    <property type="component" value="Unassembled WGS sequence"/>
</dbReference>
<proteinExistence type="predicted"/>
<name>A0A4V2RC00_9BACI</name>
<gene>
    <name evidence="3" type="ORF">EV146_1187</name>
</gene>
<dbReference type="NCBIfam" id="TIGR01439">
    <property type="entry name" value="lp_hng_hel_AbrB"/>
    <property type="match status" value="1"/>
</dbReference>
<feature type="domain" description="SpoVT-AbrB" evidence="2">
    <location>
        <begin position="1"/>
        <end position="45"/>
    </location>
</feature>
<dbReference type="GO" id="GO:0003677">
    <property type="term" value="F:DNA binding"/>
    <property type="evidence" value="ECO:0007669"/>
    <property type="project" value="UniProtKB-UniRule"/>
</dbReference>
<dbReference type="InterPro" id="IPR040678">
    <property type="entry name" value="AbrB_C"/>
</dbReference>
<dbReference type="SMART" id="SM00966">
    <property type="entry name" value="SpoVT_AbrB"/>
    <property type="match status" value="1"/>
</dbReference>
<dbReference type="Pfam" id="PF04014">
    <property type="entry name" value="MazE_antitoxin"/>
    <property type="match status" value="1"/>
</dbReference>
<protein>
    <submittedName>
        <fullName evidence="3">Transcriptional pleiotropic regulator of transition state genes</fullName>
    </submittedName>
</protein>
<organism evidence="3 4">
    <name type="scientific">Mesobacillus foraminis</name>
    <dbReference type="NCBI Taxonomy" id="279826"/>
    <lineage>
        <taxon>Bacteria</taxon>
        <taxon>Bacillati</taxon>
        <taxon>Bacillota</taxon>
        <taxon>Bacilli</taxon>
        <taxon>Bacillales</taxon>
        <taxon>Bacillaceae</taxon>
        <taxon>Mesobacillus</taxon>
    </lineage>
</organism>
<evidence type="ECO:0000313" key="3">
    <source>
        <dbReference type="EMBL" id="TCN18920.1"/>
    </source>
</evidence>
<dbReference type="Pfam" id="PF18277">
    <property type="entry name" value="AbrB_C"/>
    <property type="match status" value="1"/>
</dbReference>
<keyword evidence="1" id="KW-0238">DNA-binding</keyword>
<sequence length="87" mass="10271">MVRRLDELGRVVIPKEIRKTFELRERDPMEIFVEENRIILQKYENLKTCAITGEISNENRRYGNGRIVLSPRGAEKLLRELVSVKLM</sequence>
<evidence type="ECO:0000256" key="1">
    <source>
        <dbReference type="PROSITE-ProRule" id="PRU01076"/>
    </source>
</evidence>
<accession>A0A4V2RC00</accession>
<dbReference type="InterPro" id="IPR052731">
    <property type="entry name" value="B_subtilis_Trans_State_Reg"/>
</dbReference>
<dbReference type="PROSITE" id="PS51740">
    <property type="entry name" value="SPOVT_ABRB"/>
    <property type="match status" value="1"/>
</dbReference>
<dbReference type="Gene3D" id="2.10.260.10">
    <property type="match status" value="1"/>
</dbReference>
<evidence type="ECO:0000313" key="4">
    <source>
        <dbReference type="Proteomes" id="UP000295689"/>
    </source>
</evidence>
<dbReference type="PANTHER" id="PTHR36432:SF4">
    <property type="entry name" value="TRANSITION STATE REGULATOR ABH-RELATED"/>
    <property type="match status" value="1"/>
</dbReference>
<dbReference type="InterPro" id="IPR037914">
    <property type="entry name" value="SpoVT-AbrB_sf"/>
</dbReference>
<comment type="caution">
    <text evidence="3">The sequence shown here is derived from an EMBL/GenBank/DDBJ whole genome shotgun (WGS) entry which is preliminary data.</text>
</comment>
<dbReference type="PANTHER" id="PTHR36432">
    <property type="match status" value="1"/>
</dbReference>
<dbReference type="AlphaFoldDB" id="A0A4V2RC00"/>
<dbReference type="SUPFAM" id="SSF89447">
    <property type="entry name" value="AbrB/MazE/MraZ-like"/>
    <property type="match status" value="1"/>
</dbReference>
<reference evidence="3 4" key="1">
    <citation type="journal article" date="2015" name="Stand. Genomic Sci.">
        <title>Genomic Encyclopedia of Bacterial and Archaeal Type Strains, Phase III: the genomes of soil and plant-associated and newly described type strains.</title>
        <authorList>
            <person name="Whitman W.B."/>
            <person name="Woyke T."/>
            <person name="Klenk H.P."/>
            <person name="Zhou Y."/>
            <person name="Lilburn T.G."/>
            <person name="Beck B.J."/>
            <person name="De Vos P."/>
            <person name="Vandamme P."/>
            <person name="Eisen J.A."/>
            <person name="Garrity G."/>
            <person name="Hugenholtz P."/>
            <person name="Kyrpides N.C."/>
        </authorList>
    </citation>
    <scope>NUCLEOTIDE SEQUENCE [LARGE SCALE GENOMIC DNA]</scope>
    <source>
        <strain evidence="3 4">CV53</strain>
    </source>
</reference>